<dbReference type="GO" id="GO:0016301">
    <property type="term" value="F:kinase activity"/>
    <property type="evidence" value="ECO:0007669"/>
    <property type="project" value="UniProtKB-KW"/>
</dbReference>
<accession>A0AAW2YWE5</accession>
<evidence type="ECO:0000313" key="1">
    <source>
        <dbReference type="EMBL" id="KAL0481460.1"/>
    </source>
</evidence>
<dbReference type="EMBL" id="JAOPGA020000768">
    <property type="protein sequence ID" value="KAL0481460.1"/>
    <property type="molecule type" value="Genomic_DNA"/>
</dbReference>
<protein>
    <submittedName>
        <fullName evidence="1">Isocitrate dehydrogenase kinase/phosphatase</fullName>
    </submittedName>
</protein>
<proteinExistence type="predicted"/>
<keyword evidence="2" id="KW-1185">Reference proteome</keyword>
<sequence>MIRQMRESFSSAVLKTFDEPMTDYDRSSENPGLINLVMSQEHLNKVVRDVVIECEADIEPSNNLPRNFFNLEEFRNKARTVYQARRGMVQVPDPPFSRTIQSRNKIKSILLNDQVQSITLSDQGNIDLDAFAELIQQNSHLSVNEVIQIINIPKAVVDEKIEEIQKRVEKAERYLLDHGTRSEWIKYMSAYFTMANISFNQEIIIELDYYRSNMTRNEDFGQESMLQLIQEYINVDFEEIEMRNISVAEILSFHRPSFLTEISNRLCGDHHAHVPFKCLPSLALMYLASVSSSSSDPIHRRNSVLPEDMGHVVSVERIIEKLSNVKNQNQLFWNCVMSSLYCVFSFESKALDLDDLLSASNCNLASLAVKKVLFNSSMSNQDLNAESFLVPIPPIFNERWPPNSYLMNERLIQKNKLDDNVVADVRTKLNSFDHAAKASRFKNEFKKAENLLEEIIPSSYQSLVFDEIPSTLRAFYLLHLIRLLHATKRDEIGKNDWKQAVNQLSTVHCSLENIIGMFTY</sequence>
<evidence type="ECO:0000313" key="2">
    <source>
        <dbReference type="Proteomes" id="UP001431209"/>
    </source>
</evidence>
<name>A0AAW2YWE5_9EUKA</name>
<dbReference type="Proteomes" id="UP001431209">
    <property type="component" value="Unassembled WGS sequence"/>
</dbReference>
<keyword evidence="1" id="KW-0418">Kinase</keyword>
<reference evidence="1 2" key="1">
    <citation type="submission" date="2024-03" db="EMBL/GenBank/DDBJ databases">
        <title>The Acrasis kona genome and developmental transcriptomes reveal deep origins of eukaryotic multicellular pathways.</title>
        <authorList>
            <person name="Sheikh S."/>
            <person name="Fu C.-J."/>
            <person name="Brown M.W."/>
            <person name="Baldauf S.L."/>
        </authorList>
    </citation>
    <scope>NUCLEOTIDE SEQUENCE [LARGE SCALE GENOMIC DNA]</scope>
    <source>
        <strain evidence="1 2">ATCC MYA-3509</strain>
    </source>
</reference>
<dbReference type="AlphaFoldDB" id="A0AAW2YWE5"/>
<comment type="caution">
    <text evidence="1">The sequence shown here is derived from an EMBL/GenBank/DDBJ whole genome shotgun (WGS) entry which is preliminary data.</text>
</comment>
<organism evidence="1 2">
    <name type="scientific">Acrasis kona</name>
    <dbReference type="NCBI Taxonomy" id="1008807"/>
    <lineage>
        <taxon>Eukaryota</taxon>
        <taxon>Discoba</taxon>
        <taxon>Heterolobosea</taxon>
        <taxon>Tetramitia</taxon>
        <taxon>Eutetramitia</taxon>
        <taxon>Acrasidae</taxon>
        <taxon>Acrasis</taxon>
    </lineage>
</organism>
<gene>
    <name evidence="1" type="ORF">AKO1_011273</name>
</gene>
<keyword evidence="1" id="KW-0808">Transferase</keyword>